<dbReference type="Pfam" id="PF05598">
    <property type="entry name" value="DUF772"/>
    <property type="match status" value="1"/>
</dbReference>
<keyword evidence="3" id="KW-0815">Transposition</keyword>
<dbReference type="InterPro" id="IPR002559">
    <property type="entry name" value="Transposase_11"/>
</dbReference>
<dbReference type="eggNOG" id="COG3039">
    <property type="taxonomic scope" value="Bacteria"/>
</dbReference>
<dbReference type="PANTHER" id="PTHR35604:SF2">
    <property type="entry name" value="TRANSPOSASE INSH FOR INSERTION SEQUENCE ELEMENT IS5A-RELATED"/>
    <property type="match status" value="1"/>
</dbReference>
<dbReference type="GO" id="GO:0003677">
    <property type="term" value="F:DNA binding"/>
    <property type="evidence" value="ECO:0007669"/>
    <property type="project" value="UniProtKB-KW"/>
</dbReference>
<evidence type="ECO:0000256" key="3">
    <source>
        <dbReference type="ARBA" id="ARBA00022578"/>
    </source>
</evidence>
<comment type="function">
    <text evidence="1">Involved in the transposition of the insertion sequence IS5.</text>
</comment>
<evidence type="ECO:0000256" key="1">
    <source>
        <dbReference type="ARBA" id="ARBA00003544"/>
    </source>
</evidence>
<dbReference type="EMBL" id="FQ859183">
    <property type="protein sequence ID" value="CCB69385.1"/>
    <property type="molecule type" value="Genomic_DNA"/>
</dbReference>
<feature type="domain" description="Transposase IS4-like" evidence="7">
    <location>
        <begin position="150"/>
        <end position="339"/>
    </location>
</feature>
<dbReference type="AlphaFoldDB" id="G2Z0J1"/>
<keyword evidence="10" id="KW-1185">Reference proteome</keyword>
<dbReference type="InterPro" id="IPR008490">
    <property type="entry name" value="Transposase_InsH_N"/>
</dbReference>
<dbReference type="NCBIfam" id="NF033581">
    <property type="entry name" value="transpos_IS5_4"/>
    <property type="match status" value="1"/>
</dbReference>
<feature type="region of interest" description="Disordered" evidence="6">
    <location>
        <begin position="163"/>
        <end position="192"/>
    </location>
</feature>
<keyword evidence="5" id="KW-0233">DNA recombination</keyword>
<name>G2Z0J1_FLABF</name>
<dbReference type="Pfam" id="PF01609">
    <property type="entry name" value="DDE_Tnp_1"/>
    <property type="match status" value="1"/>
</dbReference>
<gene>
    <name evidence="9" type="ordered locus">FBFL15_1306</name>
</gene>
<protein>
    <submittedName>
        <fullName evidence="9">Transposase IS5 family</fullName>
    </submittedName>
</protein>
<accession>G2Z0J1</accession>
<evidence type="ECO:0000256" key="5">
    <source>
        <dbReference type="ARBA" id="ARBA00023172"/>
    </source>
</evidence>
<feature type="domain" description="Transposase InsH N-terminal" evidence="8">
    <location>
        <begin position="23"/>
        <end position="120"/>
    </location>
</feature>
<dbReference type="InterPro" id="IPR047959">
    <property type="entry name" value="Transpos_IS5"/>
</dbReference>
<dbReference type="GO" id="GO:0006313">
    <property type="term" value="P:DNA transposition"/>
    <property type="evidence" value="ECO:0007669"/>
    <property type="project" value="InterPro"/>
</dbReference>
<evidence type="ECO:0000256" key="4">
    <source>
        <dbReference type="ARBA" id="ARBA00023125"/>
    </source>
</evidence>
<dbReference type="PANTHER" id="PTHR35604">
    <property type="entry name" value="TRANSPOSASE INSH FOR INSERTION SEQUENCE ELEMENT IS5A-RELATED"/>
    <property type="match status" value="1"/>
</dbReference>
<reference evidence="9 10" key="1">
    <citation type="journal article" date="2011" name="Appl. Environ. Microbiol.">
        <title>Complete genome sequence of the fish pathogen Flavobacterium branchiophilum.</title>
        <authorList>
            <consortium name="1:IP"/>
            <consortium name="Microbial Evolutionary Genomics,F-75015 Paris"/>
            <consortium name="France 2:CNRS"/>
            <consortium name="URA2171"/>
            <consortium name="F-75015 Paris,France 3:Unite de Virologie et Immunologie Mol."/>
            <consortium name="INRA,78352 Jouy en Josas Cedex"/>
            <consortium name="France. 4:Unite de Mathemathique"/>
            <consortium name="Informatique et Genome,INRA"/>
            <consortium name="78352 Jouy en Josas Cedex"/>
            <consortium name="France. 5:CEA/Genoscope"/>
            <consortium name="Evry"/>
            <consortium name="France"/>
            <person name="Touchon M."/>
            <person name="Barbier P."/>
            <person name="Bernardet J.F."/>
            <person name="Loux V."/>
            <person name="Vacherie B."/>
            <person name="Barbe V."/>
            <person name="Rocha E.P."/>
            <person name="Duchaud E."/>
        </authorList>
    </citation>
    <scope>NUCLEOTIDE SEQUENCE [LARGE SCALE GENOMIC DNA]</scope>
    <source>
        <strain evidence="9 10">FL-15</strain>
    </source>
</reference>
<evidence type="ECO:0000313" key="9">
    <source>
        <dbReference type="EMBL" id="CCB69385.1"/>
    </source>
</evidence>
<evidence type="ECO:0000256" key="2">
    <source>
        <dbReference type="ARBA" id="ARBA00010075"/>
    </source>
</evidence>
<comment type="similarity">
    <text evidence="2">Belongs to the transposase 11 family.</text>
</comment>
<organism evidence="9 10">
    <name type="scientific">Flavobacterium branchiophilum (strain FL-15)</name>
    <dbReference type="NCBI Taxonomy" id="1034807"/>
    <lineage>
        <taxon>Bacteria</taxon>
        <taxon>Pseudomonadati</taxon>
        <taxon>Bacteroidota</taxon>
        <taxon>Flavobacteriia</taxon>
        <taxon>Flavobacteriales</taxon>
        <taxon>Flavobacteriaceae</taxon>
        <taxon>Flavobacterium</taxon>
    </lineage>
</organism>
<dbReference type="GO" id="GO:0004803">
    <property type="term" value="F:transposase activity"/>
    <property type="evidence" value="ECO:0007669"/>
    <property type="project" value="InterPro"/>
</dbReference>
<dbReference type="KEGG" id="fbr:FBFL15_1306"/>
<evidence type="ECO:0000259" key="8">
    <source>
        <dbReference type="Pfam" id="PF05598"/>
    </source>
</evidence>
<dbReference type="HOGENOM" id="CLU_049873_1_1_10"/>
<evidence type="ECO:0000313" key="10">
    <source>
        <dbReference type="Proteomes" id="UP000009186"/>
    </source>
</evidence>
<feature type="compositionally biased region" description="Basic and acidic residues" evidence="6">
    <location>
        <begin position="164"/>
        <end position="192"/>
    </location>
</feature>
<keyword evidence="4" id="KW-0238">DNA-binding</keyword>
<evidence type="ECO:0000259" key="7">
    <source>
        <dbReference type="Pfam" id="PF01609"/>
    </source>
</evidence>
<proteinExistence type="inferred from homology"/>
<dbReference type="Proteomes" id="UP000009186">
    <property type="component" value="Chromosome"/>
</dbReference>
<evidence type="ECO:0000256" key="6">
    <source>
        <dbReference type="SAM" id="MobiDB-lite"/>
    </source>
</evidence>
<sequence length="348" mass="40582">MAIMKAFKRHRDYGFFDQDIRLSKLSKLGDPLEKLNQGIDFEVFRTVLENGFEKVAKGKGGRRPFDYMMMFKILILQRYYNLSDDQIEYQINDRMSFMRFLNLSIADDIPNSKTVWNFREQMVNLELVDVVFALFLKELEQLGLVVNEGKIIDASFIEVPNQRNSRDENKQIKEGETPKSFEENPNKKEQKDLDARWTKKNNVSHYGYKNHIKADAKSKLIVKYKVTDASVHDSQILDSLLDDKDTYEDFYGDSVYSGQTQQDIFSNKEMIDKTCKKGYKNSPLTDQVKEINKEKSRVRSRVEHIFGFMEGSMNGMNLCAIGIKRIEGIVGLMNLTYNMFRKIQLQAI</sequence>